<accession>A0A8B8ISC6</accession>
<reference evidence="1" key="1">
    <citation type="submission" date="2025-05" db="UniProtKB">
        <authorList>
            <consortium name="RefSeq"/>
        </authorList>
    </citation>
    <scope>NUCLEOTIDE SEQUENCE [LARGE SCALE GENOMIC DNA]</scope>
</reference>
<evidence type="ECO:0000313" key="1">
    <source>
        <dbReference type="Proteomes" id="UP001652626"/>
    </source>
</evidence>
<dbReference type="Proteomes" id="UP001652626">
    <property type="component" value="Chromosome 2"/>
</dbReference>
<evidence type="ECO:0000313" key="2">
    <source>
        <dbReference type="RefSeq" id="XP_026500049.2"/>
    </source>
</evidence>
<dbReference type="GeneID" id="113403684"/>
<sequence length="274" mass="29880">MENCADITPNRSLPIILISAFDLTSASVLLSEIIGDKTLEGDEKVPQRRVWPIINKYYRVDVEMYSVADNESPPPTLTEQIEAHIIFITNDEDNENAPEVAEERRTRAAPAGGARAHVRLLVTAGARASPALLDWARRRRYELVPLRESAEDDSDAEAPFPDTYGAERVRAALHAHAWRGLERLDRPAHRAAVPALTSADVTSSDEEYEGVFEEGEEEDDEAAVERAEAFAEALGALGAAGAGERGLAQAERLRRAESLVAAFCRALGADLPAL</sequence>
<reference evidence="2" key="2">
    <citation type="submission" date="2025-08" db="UniProtKB">
        <authorList>
            <consortium name="RefSeq"/>
        </authorList>
    </citation>
    <scope>IDENTIFICATION</scope>
    <source>
        <tissue evidence="2">Whole body</tissue>
    </source>
</reference>
<protein>
    <submittedName>
        <fullName evidence="2">Uncharacterized protein LOC113403684</fullName>
    </submittedName>
</protein>
<dbReference type="PANTHER" id="PTHR14659">
    <property type="entry name" value="ALPHA- AND GAMMA-ADAPTIN-BINDING PROTEIN P34"/>
    <property type="match status" value="1"/>
</dbReference>
<dbReference type="InterPro" id="IPR019341">
    <property type="entry name" value="Alpha/Gamma-adaptin-bd_p34"/>
</dbReference>
<dbReference type="RefSeq" id="XP_026500049.2">
    <property type="nucleotide sequence ID" value="XM_026644264.2"/>
</dbReference>
<keyword evidence="1" id="KW-1185">Reference proteome</keyword>
<dbReference type="OrthoDB" id="10261384at2759"/>
<dbReference type="AlphaFoldDB" id="A0A8B8ISC6"/>
<name>A0A8B8ISC6_VANTA</name>
<gene>
    <name evidence="2" type="primary">LOC113403684</name>
</gene>
<proteinExistence type="predicted"/>
<dbReference type="OMA" id="NCADITP"/>
<organism evidence="1 2">
    <name type="scientific">Vanessa tameamea</name>
    <name type="common">Kamehameha butterfly</name>
    <dbReference type="NCBI Taxonomy" id="334116"/>
    <lineage>
        <taxon>Eukaryota</taxon>
        <taxon>Metazoa</taxon>
        <taxon>Ecdysozoa</taxon>
        <taxon>Arthropoda</taxon>
        <taxon>Hexapoda</taxon>
        <taxon>Insecta</taxon>
        <taxon>Pterygota</taxon>
        <taxon>Neoptera</taxon>
        <taxon>Endopterygota</taxon>
        <taxon>Lepidoptera</taxon>
        <taxon>Glossata</taxon>
        <taxon>Ditrysia</taxon>
        <taxon>Papilionoidea</taxon>
        <taxon>Nymphalidae</taxon>
        <taxon>Nymphalinae</taxon>
        <taxon>Vanessa</taxon>
    </lineage>
</organism>
<dbReference type="PANTHER" id="PTHR14659:SF1">
    <property type="entry name" value="ALPHA- AND GAMMA-ADAPTIN-BINDING PROTEIN P34"/>
    <property type="match status" value="1"/>
</dbReference>